<dbReference type="STRING" id="1454006.AW14_10905"/>
<dbReference type="EMBL" id="CP007202">
    <property type="protein sequence ID" value="AJR04926.1"/>
    <property type="molecule type" value="Genomic_DNA"/>
</dbReference>
<evidence type="ECO:0000313" key="1">
    <source>
        <dbReference type="EMBL" id="AJR04926.1"/>
    </source>
</evidence>
<dbReference type="AlphaFoldDB" id="A0A0C5W0Q9"/>
<keyword evidence="2" id="KW-1185">Reference proteome</keyword>
<dbReference type="HOGENOM" id="CLU_1209134_0_0_10"/>
<name>A0A0C5W0Q9_9FLAO</name>
<dbReference type="OrthoDB" id="1226308at2"/>
<proteinExistence type="predicted"/>
<sequence>MCSLDKLNDQATQKAFNKKVVTATNYLQAYVKHRLYIAESMGVLPRNMYSSTDIIDSGIVAFYEKGYDIDMDANKIKLKLFKIVVTLLDALFKNEAFHKNTMSTDTILKDELEHLEEHFTVDSDMDYIMHEELTDISYSNKNEQQYFAYDNSNDLILNAFELKDITTEQSKNALGHLYSWLPLNVSNIVDLYVFGKLSFEEISMIKKIETKRIATIFKEIKETFKNHIN</sequence>
<dbReference type="RefSeq" id="WP_044638781.1">
    <property type="nucleotide sequence ID" value="NZ_CP007202.1"/>
</dbReference>
<protein>
    <submittedName>
        <fullName evidence="1">Uncharacterized protein</fullName>
    </submittedName>
</protein>
<accession>A0A0C5W0Q9</accession>
<dbReference type="Proteomes" id="UP000032229">
    <property type="component" value="Chromosome"/>
</dbReference>
<gene>
    <name evidence="1" type="ORF">AW14_10905</name>
</gene>
<evidence type="ECO:0000313" key="2">
    <source>
        <dbReference type="Proteomes" id="UP000032229"/>
    </source>
</evidence>
<reference evidence="1 2" key="1">
    <citation type="submission" date="2014-02" db="EMBL/GenBank/DDBJ databases">
        <authorList>
            <person name="Young C.-C."/>
            <person name="Hameed A."/>
            <person name="Huang H.-C."/>
            <person name="Shahina M."/>
        </authorList>
    </citation>
    <scope>NUCLEOTIDE SEQUENCE [LARGE SCALE GENOMIC DNA]</scope>
    <source>
        <strain evidence="1 2">CC-SAMT-1</strain>
    </source>
</reference>
<dbReference type="KEGG" id="sze:AW14_10905"/>
<organism evidence="1 2">
    <name type="scientific">Siansivirga zeaxanthinifaciens CC-SAMT-1</name>
    <dbReference type="NCBI Taxonomy" id="1454006"/>
    <lineage>
        <taxon>Bacteria</taxon>
        <taxon>Pseudomonadati</taxon>
        <taxon>Bacteroidota</taxon>
        <taxon>Flavobacteriia</taxon>
        <taxon>Flavobacteriales</taxon>
        <taxon>Flavobacteriaceae</taxon>
        <taxon>Siansivirga</taxon>
    </lineage>
</organism>